<feature type="compositionally biased region" description="Gly residues" evidence="1">
    <location>
        <begin position="226"/>
        <end position="243"/>
    </location>
</feature>
<feature type="compositionally biased region" description="Gly residues" evidence="1">
    <location>
        <begin position="285"/>
        <end position="297"/>
    </location>
</feature>
<protein>
    <submittedName>
        <fullName evidence="2">Uncharacterized protein</fullName>
    </submittedName>
</protein>
<evidence type="ECO:0000313" key="2">
    <source>
        <dbReference type="EMBL" id="KAF2661549.1"/>
    </source>
</evidence>
<gene>
    <name evidence="2" type="ORF">K491DRAFT_710767</name>
</gene>
<organism evidence="2 3">
    <name type="scientific">Lophiostoma macrostomum CBS 122681</name>
    <dbReference type="NCBI Taxonomy" id="1314788"/>
    <lineage>
        <taxon>Eukaryota</taxon>
        <taxon>Fungi</taxon>
        <taxon>Dikarya</taxon>
        <taxon>Ascomycota</taxon>
        <taxon>Pezizomycotina</taxon>
        <taxon>Dothideomycetes</taxon>
        <taxon>Pleosporomycetidae</taxon>
        <taxon>Pleosporales</taxon>
        <taxon>Lophiostomataceae</taxon>
        <taxon>Lophiostoma</taxon>
    </lineage>
</organism>
<accession>A0A6A6TNB0</accession>
<dbReference type="Proteomes" id="UP000799324">
    <property type="component" value="Unassembled WGS sequence"/>
</dbReference>
<reference evidence="2" key="1">
    <citation type="journal article" date="2020" name="Stud. Mycol.">
        <title>101 Dothideomycetes genomes: a test case for predicting lifestyles and emergence of pathogens.</title>
        <authorList>
            <person name="Haridas S."/>
            <person name="Albert R."/>
            <person name="Binder M."/>
            <person name="Bloem J."/>
            <person name="Labutti K."/>
            <person name="Salamov A."/>
            <person name="Andreopoulos B."/>
            <person name="Baker S."/>
            <person name="Barry K."/>
            <person name="Bills G."/>
            <person name="Bluhm B."/>
            <person name="Cannon C."/>
            <person name="Castanera R."/>
            <person name="Culley D."/>
            <person name="Daum C."/>
            <person name="Ezra D."/>
            <person name="Gonzalez J."/>
            <person name="Henrissat B."/>
            <person name="Kuo A."/>
            <person name="Liang C."/>
            <person name="Lipzen A."/>
            <person name="Lutzoni F."/>
            <person name="Magnuson J."/>
            <person name="Mondo S."/>
            <person name="Nolan M."/>
            <person name="Ohm R."/>
            <person name="Pangilinan J."/>
            <person name="Park H.-J."/>
            <person name="Ramirez L."/>
            <person name="Alfaro M."/>
            <person name="Sun H."/>
            <person name="Tritt A."/>
            <person name="Yoshinaga Y."/>
            <person name="Zwiers L.-H."/>
            <person name="Turgeon B."/>
            <person name="Goodwin S."/>
            <person name="Spatafora J."/>
            <person name="Crous P."/>
            <person name="Grigoriev I."/>
        </authorList>
    </citation>
    <scope>NUCLEOTIDE SEQUENCE</scope>
    <source>
        <strain evidence="2">CBS 122681</strain>
    </source>
</reference>
<feature type="region of interest" description="Disordered" evidence="1">
    <location>
        <begin position="224"/>
        <end position="266"/>
    </location>
</feature>
<name>A0A6A6TNB0_9PLEO</name>
<evidence type="ECO:0000313" key="3">
    <source>
        <dbReference type="Proteomes" id="UP000799324"/>
    </source>
</evidence>
<keyword evidence="3" id="KW-1185">Reference proteome</keyword>
<feature type="region of interest" description="Disordered" evidence="1">
    <location>
        <begin position="282"/>
        <end position="327"/>
    </location>
</feature>
<dbReference type="AlphaFoldDB" id="A0A6A6TNB0"/>
<sequence length="327" mass="35673">MPSPPTKDPPHKWPSIAALLPTTHLASDLILSRAYLDAFTTLRDTIPLTPGTTLSFPPQPQTQTQTQTNPHLWIDKTALRIYTHMDSLAYCVYDDASAVQRGAWKPAEVFVGAVYAAARRLAVPGACLGAAFERKGKEKEKAKESTLQALKALIMITHNLMAIYIQPTATLGSMSSTTASIVARIEERRPTPDPARSPIPRVRVEWRLRGVAVEDLRERVLRPRGAGAGAGAGEKGGKGGEGGASVEVKEEEREMEMEREKEKQKEKEWLIELIAGNEELVRRTLGGGDAGGDGGGGGREKRKREVVEEDDEDEVIYVSDGKKVRTG</sequence>
<feature type="compositionally biased region" description="Basic and acidic residues" evidence="1">
    <location>
        <begin position="247"/>
        <end position="266"/>
    </location>
</feature>
<evidence type="ECO:0000256" key="1">
    <source>
        <dbReference type="SAM" id="MobiDB-lite"/>
    </source>
</evidence>
<dbReference type="EMBL" id="MU004293">
    <property type="protein sequence ID" value="KAF2661549.1"/>
    <property type="molecule type" value="Genomic_DNA"/>
</dbReference>
<proteinExistence type="predicted"/>